<evidence type="ECO:0000313" key="1">
    <source>
        <dbReference type="EMBL" id="VIO54743.1"/>
    </source>
</evidence>
<sequence>MADDLIPHHHTGLFQRPFQRLFRQISYGNSFYDYRSPYSRRCLFKWIDNRKACDSMRYPTDESASHTVVGFWATMKRAFEILDLYSAR</sequence>
<dbReference type="EMBL" id="CAAKMV010000110">
    <property type="protein sequence ID" value="VIO54743.1"/>
    <property type="molecule type" value="Genomic_DNA"/>
</dbReference>
<accession>A0A679NZS6</accession>
<protein>
    <submittedName>
        <fullName evidence="1">Uncharacterized protein</fullName>
    </submittedName>
</protein>
<dbReference type="AlphaFoldDB" id="A0A679NZS6"/>
<proteinExistence type="predicted"/>
<name>A0A679NZS6_GIBZA</name>
<gene>
    <name evidence="1" type="ORF">FUG_LOCUS133241</name>
</gene>
<reference evidence="1" key="1">
    <citation type="submission" date="2019-04" db="EMBL/GenBank/DDBJ databases">
        <authorList>
            <person name="Melise S."/>
            <person name="Noan J."/>
            <person name="Okalmin O."/>
        </authorList>
    </citation>
    <scope>NUCLEOTIDE SEQUENCE</scope>
    <source>
        <strain evidence="1">FN9</strain>
    </source>
</reference>
<organism evidence="1">
    <name type="scientific">Gibberella zeae</name>
    <name type="common">Wheat head blight fungus</name>
    <name type="synonym">Fusarium graminearum</name>
    <dbReference type="NCBI Taxonomy" id="5518"/>
    <lineage>
        <taxon>Eukaryota</taxon>
        <taxon>Fungi</taxon>
        <taxon>Dikarya</taxon>
        <taxon>Ascomycota</taxon>
        <taxon>Pezizomycotina</taxon>
        <taxon>Sordariomycetes</taxon>
        <taxon>Hypocreomycetidae</taxon>
        <taxon>Hypocreales</taxon>
        <taxon>Nectriaceae</taxon>
        <taxon>Fusarium</taxon>
    </lineage>
</organism>